<sequence length="80" mass="8477">MLSAGFLLLRGVTYRSACRMAALAAFTYAVTVAARPFSLESVLGNAVAQSGNVTPWLLVLAVLALPQSRLSRRLRVATVA</sequence>
<name>A0AA35RGU6_GEOBA</name>
<comment type="caution">
    <text evidence="1">The sequence shown here is derived from an EMBL/GenBank/DDBJ whole genome shotgun (WGS) entry which is preliminary data.</text>
</comment>
<gene>
    <name evidence="1" type="ORF">GBAR_LOCUS6885</name>
</gene>
<organism evidence="1 2">
    <name type="scientific">Geodia barretti</name>
    <name type="common">Barrett's horny sponge</name>
    <dbReference type="NCBI Taxonomy" id="519541"/>
    <lineage>
        <taxon>Eukaryota</taxon>
        <taxon>Metazoa</taxon>
        <taxon>Porifera</taxon>
        <taxon>Demospongiae</taxon>
        <taxon>Heteroscleromorpha</taxon>
        <taxon>Tetractinellida</taxon>
        <taxon>Astrophorina</taxon>
        <taxon>Geodiidae</taxon>
        <taxon>Geodia</taxon>
    </lineage>
</organism>
<reference evidence="1" key="1">
    <citation type="submission" date="2023-03" db="EMBL/GenBank/DDBJ databases">
        <authorList>
            <person name="Steffen K."/>
            <person name="Cardenas P."/>
        </authorList>
    </citation>
    <scope>NUCLEOTIDE SEQUENCE</scope>
</reference>
<accession>A0AA35RGU6</accession>
<dbReference type="AlphaFoldDB" id="A0AA35RGU6"/>
<evidence type="ECO:0000313" key="2">
    <source>
        <dbReference type="Proteomes" id="UP001174909"/>
    </source>
</evidence>
<dbReference type="Proteomes" id="UP001174909">
    <property type="component" value="Unassembled WGS sequence"/>
</dbReference>
<protein>
    <submittedName>
        <fullName evidence="1">Uncharacterized protein</fullName>
    </submittedName>
</protein>
<dbReference type="EMBL" id="CASHTH010001036">
    <property type="protein sequence ID" value="CAI8010441.1"/>
    <property type="molecule type" value="Genomic_DNA"/>
</dbReference>
<proteinExistence type="predicted"/>
<keyword evidence="2" id="KW-1185">Reference proteome</keyword>
<evidence type="ECO:0000313" key="1">
    <source>
        <dbReference type="EMBL" id="CAI8010441.1"/>
    </source>
</evidence>